<dbReference type="PANTHER" id="PTHR30600">
    <property type="entry name" value="CYTOCHROME C PEROXIDASE-RELATED"/>
    <property type="match status" value="1"/>
</dbReference>
<evidence type="ECO:0000313" key="11">
    <source>
        <dbReference type="Proteomes" id="UP000216339"/>
    </source>
</evidence>
<dbReference type="GO" id="GO:0004130">
    <property type="term" value="F:cytochrome-c peroxidase activity"/>
    <property type="evidence" value="ECO:0007669"/>
    <property type="project" value="TreeGrafter"/>
</dbReference>
<dbReference type="OrthoDB" id="9805202at2"/>
<keyword evidence="2 7" id="KW-0349">Heme</keyword>
<sequence length="389" mass="42786">MPIASTPRFRLASLALVSVVTLGASFATRMAGTPVLPETPYDYASAELPLHLQHSSVLRWDNTPDDNPITDAGATLGRVLFYDVRLSQNETVSCASCHRQEHGFSDPRPLSIGFEGEPTDRNSMALSFARYDRTRRFFWDGRARTLEALTLEPIQDPVEMGMTLDALEARLEATAFYPGLFADAFGTPEVTSDRVAKALSQFIRSIVASNSRYDAAREAEEELFGRPLAGLTEQENRGIELFFGEGRCEQCHSGDMFVGNGLLNNGLDSTFTDLGGGGRRDPLGLKTVTGRGRGAFKTVSLRNVELTAPYMHDGRFATLEEVVDHYSTGVRISPTLDPRLRRGGRPIRPSFTDDERAALVAFLRTLTDTTLTTDPRWSDPFVSRAPAGQ</sequence>
<keyword evidence="6 7" id="KW-0408">Iron</keyword>
<evidence type="ECO:0000256" key="6">
    <source>
        <dbReference type="ARBA" id="ARBA00023004"/>
    </source>
</evidence>
<evidence type="ECO:0000256" key="7">
    <source>
        <dbReference type="PROSITE-ProRule" id="PRU00433"/>
    </source>
</evidence>
<reference evidence="10 11" key="1">
    <citation type="submission" date="2016-11" db="EMBL/GenBank/DDBJ databases">
        <title>Study of marine rhodopsin-containing bacteria.</title>
        <authorList>
            <person name="Yoshizawa S."/>
            <person name="Kumagai Y."/>
            <person name="Kogure K."/>
        </authorList>
    </citation>
    <scope>NUCLEOTIDE SEQUENCE [LARGE SCALE GENOMIC DNA]</scope>
    <source>
        <strain evidence="10 11">SAORIC-28</strain>
    </source>
</reference>
<dbReference type="GO" id="GO:0030313">
    <property type="term" value="C:cell envelope"/>
    <property type="evidence" value="ECO:0007669"/>
    <property type="project" value="UniProtKB-SubCell"/>
</dbReference>
<gene>
    <name evidence="10" type="ORF">BSZ37_02920</name>
</gene>
<dbReference type="GO" id="GO:0009055">
    <property type="term" value="F:electron transfer activity"/>
    <property type="evidence" value="ECO:0007669"/>
    <property type="project" value="InterPro"/>
</dbReference>
<dbReference type="GO" id="GO:0046872">
    <property type="term" value="F:metal ion binding"/>
    <property type="evidence" value="ECO:0007669"/>
    <property type="project" value="UniProtKB-KW"/>
</dbReference>
<proteinExistence type="predicted"/>
<dbReference type="InterPro" id="IPR009056">
    <property type="entry name" value="Cyt_c-like_dom"/>
</dbReference>
<evidence type="ECO:0000259" key="9">
    <source>
        <dbReference type="PROSITE" id="PS51007"/>
    </source>
</evidence>
<comment type="caution">
    <text evidence="10">The sequence shown here is derived from an EMBL/GenBank/DDBJ whole genome shotgun (WGS) entry which is preliminary data.</text>
</comment>
<keyword evidence="3 7" id="KW-0479">Metal-binding</keyword>
<keyword evidence="5" id="KW-0560">Oxidoreductase</keyword>
<evidence type="ECO:0000256" key="3">
    <source>
        <dbReference type="ARBA" id="ARBA00022723"/>
    </source>
</evidence>
<dbReference type="PANTHER" id="PTHR30600:SF10">
    <property type="entry name" value="BLL6722 PROTEIN"/>
    <property type="match status" value="1"/>
</dbReference>
<dbReference type="GO" id="GO:0020037">
    <property type="term" value="F:heme binding"/>
    <property type="evidence" value="ECO:0007669"/>
    <property type="project" value="InterPro"/>
</dbReference>
<dbReference type="InterPro" id="IPR036909">
    <property type="entry name" value="Cyt_c-like_dom_sf"/>
</dbReference>
<evidence type="ECO:0000256" key="5">
    <source>
        <dbReference type="ARBA" id="ARBA00023002"/>
    </source>
</evidence>
<feature type="domain" description="Cytochrome c" evidence="9">
    <location>
        <begin position="233"/>
        <end position="367"/>
    </location>
</feature>
<dbReference type="AlphaFoldDB" id="A0A271IWG5"/>
<dbReference type="Gene3D" id="1.10.760.10">
    <property type="entry name" value="Cytochrome c-like domain"/>
    <property type="match status" value="2"/>
</dbReference>
<dbReference type="InterPro" id="IPR051395">
    <property type="entry name" value="Cytochrome_c_Peroxidase/MauG"/>
</dbReference>
<dbReference type="EMBL" id="MQWD01000001">
    <property type="protein sequence ID" value="PAP75470.1"/>
    <property type="molecule type" value="Genomic_DNA"/>
</dbReference>
<keyword evidence="11" id="KW-1185">Reference proteome</keyword>
<evidence type="ECO:0000256" key="8">
    <source>
        <dbReference type="SAM" id="SignalP"/>
    </source>
</evidence>
<dbReference type="PROSITE" id="PS51007">
    <property type="entry name" value="CYTC"/>
    <property type="match status" value="1"/>
</dbReference>
<dbReference type="Pfam" id="PF03150">
    <property type="entry name" value="CCP_MauG"/>
    <property type="match status" value="1"/>
</dbReference>
<feature type="chain" id="PRO_5012334511" description="Cytochrome c domain-containing protein" evidence="8">
    <location>
        <begin position="32"/>
        <end position="389"/>
    </location>
</feature>
<evidence type="ECO:0000313" key="10">
    <source>
        <dbReference type="EMBL" id="PAP75470.1"/>
    </source>
</evidence>
<dbReference type="SUPFAM" id="SSF46626">
    <property type="entry name" value="Cytochrome c"/>
    <property type="match status" value="2"/>
</dbReference>
<protein>
    <recommendedName>
        <fullName evidence="9">Cytochrome c domain-containing protein</fullName>
    </recommendedName>
</protein>
<organism evidence="10 11">
    <name type="scientific">Rubrivirga marina</name>
    <dbReference type="NCBI Taxonomy" id="1196024"/>
    <lineage>
        <taxon>Bacteria</taxon>
        <taxon>Pseudomonadati</taxon>
        <taxon>Rhodothermota</taxon>
        <taxon>Rhodothermia</taxon>
        <taxon>Rhodothermales</taxon>
        <taxon>Rubricoccaceae</taxon>
        <taxon>Rubrivirga</taxon>
    </lineage>
</organism>
<evidence type="ECO:0000256" key="1">
    <source>
        <dbReference type="ARBA" id="ARBA00004196"/>
    </source>
</evidence>
<keyword evidence="4 8" id="KW-0732">Signal</keyword>
<feature type="signal peptide" evidence="8">
    <location>
        <begin position="1"/>
        <end position="31"/>
    </location>
</feature>
<comment type="subcellular location">
    <subcellularLocation>
        <location evidence="1">Cell envelope</location>
    </subcellularLocation>
</comment>
<accession>A0A271IWG5</accession>
<dbReference type="InterPro" id="IPR004852">
    <property type="entry name" value="Di-haem_cyt_c_peroxidsae"/>
</dbReference>
<evidence type="ECO:0000256" key="4">
    <source>
        <dbReference type="ARBA" id="ARBA00022729"/>
    </source>
</evidence>
<dbReference type="RefSeq" id="WP_095509102.1">
    <property type="nucleotide sequence ID" value="NZ_MQWD01000001.1"/>
</dbReference>
<dbReference type="Proteomes" id="UP000216339">
    <property type="component" value="Unassembled WGS sequence"/>
</dbReference>
<evidence type="ECO:0000256" key="2">
    <source>
        <dbReference type="ARBA" id="ARBA00022617"/>
    </source>
</evidence>
<name>A0A271IWG5_9BACT</name>